<comment type="caution">
    <text evidence="1">The sequence shown here is derived from an EMBL/GenBank/DDBJ whole genome shotgun (WGS) entry which is preliminary data.</text>
</comment>
<dbReference type="AlphaFoldDB" id="A0A0F9N500"/>
<reference evidence="1" key="1">
    <citation type="journal article" date="2015" name="Nature">
        <title>Complex archaea that bridge the gap between prokaryotes and eukaryotes.</title>
        <authorList>
            <person name="Spang A."/>
            <person name="Saw J.H."/>
            <person name="Jorgensen S.L."/>
            <person name="Zaremba-Niedzwiedzka K."/>
            <person name="Martijn J."/>
            <person name="Lind A.E."/>
            <person name="van Eijk R."/>
            <person name="Schleper C."/>
            <person name="Guy L."/>
            <person name="Ettema T.J."/>
        </authorList>
    </citation>
    <scope>NUCLEOTIDE SEQUENCE</scope>
</reference>
<dbReference type="EMBL" id="LAZR01004636">
    <property type="protein sequence ID" value="KKN06867.1"/>
    <property type="molecule type" value="Genomic_DNA"/>
</dbReference>
<name>A0A0F9N500_9ZZZZ</name>
<accession>A0A0F9N500</accession>
<protein>
    <submittedName>
        <fullName evidence="1">Uncharacterized protein</fullName>
    </submittedName>
</protein>
<proteinExistence type="predicted"/>
<gene>
    <name evidence="1" type="ORF">LCGC14_1072970</name>
</gene>
<sequence>MVCIMAKTTDVNPSIMHVTIIEGLISQVSGHLEAINAQNADQHEKINDARMLIMEFQKKQLYELRGIFE</sequence>
<organism evidence="1">
    <name type="scientific">marine sediment metagenome</name>
    <dbReference type="NCBI Taxonomy" id="412755"/>
    <lineage>
        <taxon>unclassified sequences</taxon>
        <taxon>metagenomes</taxon>
        <taxon>ecological metagenomes</taxon>
    </lineage>
</organism>
<evidence type="ECO:0000313" key="1">
    <source>
        <dbReference type="EMBL" id="KKN06867.1"/>
    </source>
</evidence>